<reference evidence="1 2" key="1">
    <citation type="submission" date="2023-05" db="EMBL/GenBank/DDBJ databases">
        <title>B98-5 Cell Line De Novo Hybrid Assembly: An Optical Mapping Approach.</title>
        <authorList>
            <person name="Kananen K."/>
            <person name="Auerbach J.A."/>
            <person name="Kautto E."/>
            <person name="Blachly J.S."/>
        </authorList>
    </citation>
    <scope>NUCLEOTIDE SEQUENCE [LARGE SCALE GENOMIC DNA]</scope>
    <source>
        <strain evidence="1">B95-8</strain>
        <tissue evidence="1">Cell line</tissue>
    </source>
</reference>
<name>A0ABQ9VEN2_SAGOE</name>
<keyword evidence="2" id="KW-1185">Reference proteome</keyword>
<evidence type="ECO:0000313" key="1">
    <source>
        <dbReference type="EMBL" id="KAK2107697.1"/>
    </source>
</evidence>
<sequence>MVHVLSWEWLVGKGADVPHFWALWRDGATWQCRLTEAGGRPVEEARLPAWARALWLKYFPSLDDSSTTPLSALPWASGPADGPAQGCSLRLCPTVMGRGINALLLHLQGGLLTCLAGRGAVHTLTTPWQVHNTLAGGDGKPPLKRVRYAGA</sequence>
<proteinExistence type="predicted"/>
<dbReference type="EMBL" id="JASSZA010000006">
    <property type="protein sequence ID" value="KAK2107697.1"/>
    <property type="molecule type" value="Genomic_DNA"/>
</dbReference>
<accession>A0ABQ9VEN2</accession>
<comment type="caution">
    <text evidence="1">The sequence shown here is derived from an EMBL/GenBank/DDBJ whole genome shotgun (WGS) entry which is preliminary data.</text>
</comment>
<evidence type="ECO:0000313" key="2">
    <source>
        <dbReference type="Proteomes" id="UP001266305"/>
    </source>
</evidence>
<gene>
    <name evidence="1" type="ORF">P7K49_012862</name>
</gene>
<dbReference type="Proteomes" id="UP001266305">
    <property type="component" value="Unassembled WGS sequence"/>
</dbReference>
<protein>
    <submittedName>
        <fullName evidence="1">Uncharacterized protein</fullName>
    </submittedName>
</protein>
<organism evidence="1 2">
    <name type="scientific">Saguinus oedipus</name>
    <name type="common">Cotton-top tamarin</name>
    <name type="synonym">Oedipomidas oedipus</name>
    <dbReference type="NCBI Taxonomy" id="9490"/>
    <lineage>
        <taxon>Eukaryota</taxon>
        <taxon>Metazoa</taxon>
        <taxon>Chordata</taxon>
        <taxon>Craniata</taxon>
        <taxon>Vertebrata</taxon>
        <taxon>Euteleostomi</taxon>
        <taxon>Mammalia</taxon>
        <taxon>Eutheria</taxon>
        <taxon>Euarchontoglires</taxon>
        <taxon>Primates</taxon>
        <taxon>Haplorrhini</taxon>
        <taxon>Platyrrhini</taxon>
        <taxon>Cebidae</taxon>
        <taxon>Callitrichinae</taxon>
        <taxon>Saguinus</taxon>
    </lineage>
</organism>